<dbReference type="Proteomes" id="UP000095665">
    <property type="component" value="Chromosome I"/>
</dbReference>
<organism evidence="2 3">
    <name type="scientific">Candidatus Gullanella endobia</name>
    <dbReference type="NCBI Taxonomy" id="1070130"/>
    <lineage>
        <taxon>Bacteria</taxon>
        <taxon>Pseudomonadati</taxon>
        <taxon>Pseudomonadota</taxon>
        <taxon>Gammaproteobacteria</taxon>
        <taxon>Enterobacterales</taxon>
        <taxon>Enterobacteriaceae</taxon>
        <taxon>Candidatus Gullanella</taxon>
    </lineage>
</organism>
<dbReference type="AlphaFoldDB" id="A0A143WRE8"/>
<keyword evidence="3" id="KW-1185">Reference proteome</keyword>
<evidence type="ECO:0000313" key="2">
    <source>
        <dbReference type="EMBL" id="CUX96181.1"/>
    </source>
</evidence>
<dbReference type="RefSeq" id="WP_067498097.1">
    <property type="nucleotide sequence ID" value="NZ_LN999832.1"/>
</dbReference>
<proteinExistence type="predicted"/>
<feature type="transmembrane region" description="Helical" evidence="1">
    <location>
        <begin position="153"/>
        <end position="174"/>
    </location>
</feature>
<evidence type="ECO:0000313" key="3">
    <source>
        <dbReference type="Proteomes" id="UP000095665"/>
    </source>
</evidence>
<dbReference type="EMBL" id="LN999832">
    <property type="protein sequence ID" value="CUX96181.1"/>
    <property type="molecule type" value="Genomic_DNA"/>
</dbReference>
<sequence>MLTLIFLVKRIINIYIMAFLLRGWMQWMHCDFYNPFSQFIVKITQPMINLTRRVIFILIPLRVISLLLAFILAVIKLPLLMLIEMHTFILDPIYVLIGLLALLKSAGELVFLVVIIRSLLNWVSQKNTPIDVIIYQLSEPIIYSVSRIFPVKYGIDFSAIVIIFILYTLNYLFMDLFSEIWYRL</sequence>
<evidence type="ECO:0000256" key="1">
    <source>
        <dbReference type="SAM" id="Phobius"/>
    </source>
</evidence>
<name>A0A143WRE8_9ENTR</name>
<keyword evidence="1" id="KW-0812">Transmembrane</keyword>
<accession>A0A143WRE8</accession>
<keyword evidence="1" id="KW-1133">Transmembrane helix</keyword>
<dbReference type="KEGG" id="ged:FVIR_GE00319"/>
<dbReference type="PATRIC" id="fig|1070130.3.peg.527"/>
<dbReference type="InterPro" id="IPR003425">
    <property type="entry name" value="CCB3/YggT"/>
</dbReference>
<dbReference type="STRING" id="1070130.FVIR_GE00319"/>
<keyword evidence="1" id="KW-0472">Membrane</keyword>
<dbReference type="Pfam" id="PF02325">
    <property type="entry name" value="CCB3_YggT"/>
    <property type="match status" value="2"/>
</dbReference>
<dbReference type="GO" id="GO:0016020">
    <property type="term" value="C:membrane"/>
    <property type="evidence" value="ECO:0007669"/>
    <property type="project" value="InterPro"/>
</dbReference>
<reference evidence="3" key="1">
    <citation type="submission" date="2016-01" db="EMBL/GenBank/DDBJ databases">
        <authorList>
            <person name="Husnik F."/>
        </authorList>
    </citation>
    <scope>NUCLEOTIDE SEQUENCE [LARGE SCALE GENOMIC DNA]</scope>
</reference>
<feature type="transmembrane region" description="Helical" evidence="1">
    <location>
        <begin position="54"/>
        <end position="81"/>
    </location>
</feature>
<feature type="transmembrane region" description="Helical" evidence="1">
    <location>
        <begin position="93"/>
        <end position="116"/>
    </location>
</feature>
<dbReference type="OrthoDB" id="9806665at2"/>
<protein>
    <submittedName>
        <fullName evidence="2">YGGT family protein</fullName>
    </submittedName>
</protein>
<gene>
    <name evidence="2" type="ORF">FVIR_GE00319</name>
</gene>